<dbReference type="SUPFAM" id="SSF47336">
    <property type="entry name" value="ACP-like"/>
    <property type="match status" value="1"/>
</dbReference>
<dbReference type="AlphaFoldDB" id="A0A6L5GP62"/>
<evidence type="ECO:0000313" key="2">
    <source>
        <dbReference type="EMBL" id="MQM71984.1"/>
    </source>
</evidence>
<dbReference type="Pfam" id="PF00550">
    <property type="entry name" value="PP-binding"/>
    <property type="match status" value="1"/>
</dbReference>
<keyword evidence="3" id="KW-1185">Reference proteome</keyword>
<dbReference type="InterPro" id="IPR036736">
    <property type="entry name" value="ACP-like_sf"/>
</dbReference>
<proteinExistence type="predicted"/>
<reference evidence="2" key="1">
    <citation type="journal article" date="2020" name="Appl. Environ. Microbiol.">
        <title>Medium-Chain Fatty Acid Synthesis by 'Candidatus Weimeria bifida' gen. nov., sp. nov., and 'Candidatus Pseudoramibacter fermentans' sp. nov.</title>
        <authorList>
            <person name="Scarborough M.J."/>
            <person name="Myers K.S."/>
            <person name="Donohue T.J."/>
            <person name="Noguera D.R."/>
        </authorList>
    </citation>
    <scope>NUCLEOTIDE SEQUENCE</scope>
    <source>
        <strain evidence="2">EUB1.1</strain>
    </source>
</reference>
<accession>A0A6L5GP62</accession>
<gene>
    <name evidence="2" type="ORF">FRC53_00815</name>
</gene>
<dbReference type="PROSITE" id="PS50075">
    <property type="entry name" value="CARRIER"/>
    <property type="match status" value="1"/>
</dbReference>
<dbReference type="InterPro" id="IPR009081">
    <property type="entry name" value="PP-bd_ACP"/>
</dbReference>
<protein>
    <submittedName>
        <fullName evidence="2">Acyl carrier protein</fullName>
    </submittedName>
</protein>
<name>A0A6L5GP62_9FIRM</name>
<evidence type="ECO:0000259" key="1">
    <source>
        <dbReference type="PROSITE" id="PS50075"/>
    </source>
</evidence>
<dbReference type="EMBL" id="VOGB01000003">
    <property type="protein sequence ID" value="MQM71984.1"/>
    <property type="molecule type" value="Genomic_DNA"/>
</dbReference>
<organism evidence="2 3">
    <name type="scientific">Candidatus Pseudoramibacter fermentans</name>
    <dbReference type="NCBI Taxonomy" id="2594427"/>
    <lineage>
        <taxon>Bacteria</taxon>
        <taxon>Bacillati</taxon>
        <taxon>Bacillota</taxon>
        <taxon>Clostridia</taxon>
        <taxon>Eubacteriales</taxon>
        <taxon>Eubacteriaceae</taxon>
        <taxon>Pseudoramibacter</taxon>
    </lineage>
</organism>
<dbReference type="Gene3D" id="1.10.1200.10">
    <property type="entry name" value="ACP-like"/>
    <property type="match status" value="1"/>
</dbReference>
<sequence length="74" mass="8165">MEEKIIKMLEENDDSIDYANETHLIDDGLLDSFGVIALVADLEDAFDVEIGTADLVPENFNSVKAIAALIQKRV</sequence>
<comment type="caution">
    <text evidence="2">The sequence shown here is derived from an EMBL/GenBank/DDBJ whole genome shotgun (WGS) entry which is preliminary data.</text>
</comment>
<dbReference type="Proteomes" id="UP000473648">
    <property type="component" value="Unassembled WGS sequence"/>
</dbReference>
<evidence type="ECO:0000313" key="3">
    <source>
        <dbReference type="Proteomes" id="UP000473648"/>
    </source>
</evidence>
<feature type="domain" description="Carrier" evidence="1">
    <location>
        <begin position="1"/>
        <end position="74"/>
    </location>
</feature>